<keyword evidence="3" id="KW-1133">Transmembrane helix</keyword>
<dbReference type="InterPro" id="IPR007269">
    <property type="entry name" value="ICMT_MeTrfase"/>
</dbReference>
<evidence type="ECO:0000256" key="2">
    <source>
        <dbReference type="ARBA" id="ARBA00022692"/>
    </source>
</evidence>
<evidence type="ECO:0000256" key="3">
    <source>
        <dbReference type="ARBA" id="ARBA00022989"/>
    </source>
</evidence>
<evidence type="ECO:0000256" key="6">
    <source>
        <dbReference type="SAM" id="MobiDB-lite"/>
    </source>
</evidence>
<protein>
    <recommendedName>
        <fullName evidence="5">Protein-S-isoprenylcysteine O-methyltransferase</fullName>
        <ecNumber evidence="5">2.1.1.100</ecNumber>
    </recommendedName>
</protein>
<name>A0A9P7DL99_9AGAM</name>
<keyword evidence="5" id="KW-0489">Methyltransferase</keyword>
<dbReference type="EC" id="2.1.1.100" evidence="5"/>
<evidence type="ECO:0000256" key="1">
    <source>
        <dbReference type="ARBA" id="ARBA00004141"/>
    </source>
</evidence>
<comment type="similarity">
    <text evidence="5">Belongs to the class VI-like SAM-binding methyltransferase superfamily. Isoprenylcysteine carboxyl methyltransferase family.</text>
</comment>
<feature type="region of interest" description="Disordered" evidence="6">
    <location>
        <begin position="42"/>
        <end position="62"/>
    </location>
</feature>
<comment type="catalytic activity">
    <reaction evidence="5">
        <text>[protein]-C-terminal S-[(2E,6E)-farnesyl]-L-cysteine + S-adenosyl-L-methionine = [protein]-C-terminal S-[(2E,6E)-farnesyl]-L-cysteine methyl ester + S-adenosyl-L-homocysteine</text>
        <dbReference type="Rhea" id="RHEA:21672"/>
        <dbReference type="Rhea" id="RHEA-COMP:12125"/>
        <dbReference type="Rhea" id="RHEA-COMP:12126"/>
        <dbReference type="ChEBI" id="CHEBI:57856"/>
        <dbReference type="ChEBI" id="CHEBI:59789"/>
        <dbReference type="ChEBI" id="CHEBI:90510"/>
        <dbReference type="ChEBI" id="CHEBI:90511"/>
        <dbReference type="EC" id="2.1.1.100"/>
    </reaction>
</comment>
<dbReference type="RefSeq" id="XP_041185501.1">
    <property type="nucleotide sequence ID" value="XM_041332064.1"/>
</dbReference>
<dbReference type="EMBL" id="JABBWG010000210">
    <property type="protein sequence ID" value="KAG1797579.1"/>
    <property type="molecule type" value="Genomic_DNA"/>
</dbReference>
<dbReference type="GO" id="GO:0032259">
    <property type="term" value="P:methylation"/>
    <property type="evidence" value="ECO:0007669"/>
    <property type="project" value="UniProtKB-KW"/>
</dbReference>
<keyword evidence="2" id="KW-0812">Transmembrane</keyword>
<evidence type="ECO:0000256" key="5">
    <source>
        <dbReference type="RuleBase" id="RU362022"/>
    </source>
</evidence>
<accession>A0A9P7DL99</accession>
<keyword evidence="4" id="KW-0472">Membrane</keyword>
<dbReference type="Proteomes" id="UP000807769">
    <property type="component" value="Unassembled WGS sequence"/>
</dbReference>
<comment type="caution">
    <text evidence="7">The sequence shown here is derived from an EMBL/GenBank/DDBJ whole genome shotgun (WGS) entry which is preliminary data.</text>
</comment>
<dbReference type="GeneID" id="64626081"/>
<organism evidence="7 8">
    <name type="scientific">Suillus subaureus</name>
    <dbReference type="NCBI Taxonomy" id="48587"/>
    <lineage>
        <taxon>Eukaryota</taxon>
        <taxon>Fungi</taxon>
        <taxon>Dikarya</taxon>
        <taxon>Basidiomycota</taxon>
        <taxon>Agaricomycotina</taxon>
        <taxon>Agaricomycetes</taxon>
        <taxon>Agaricomycetidae</taxon>
        <taxon>Boletales</taxon>
        <taxon>Suillineae</taxon>
        <taxon>Suillaceae</taxon>
        <taxon>Suillus</taxon>
    </lineage>
</organism>
<evidence type="ECO:0000313" key="8">
    <source>
        <dbReference type="Proteomes" id="UP000807769"/>
    </source>
</evidence>
<keyword evidence="5" id="KW-0949">S-adenosyl-L-methionine</keyword>
<sequence>MLFTEIPLNGHPRSQIWTPVRNDTPRHCCFCRSRYHCLSRVRPHPSSQRDAKHSRPTSNNSRRTHYQFTIPSWHRIHGCRVITPPVVFPHSQSFFFTFHLSVRNEHTLVTTGPYSVVCHPSYLGALSQSIGNREVCLARIVVIIV</sequence>
<evidence type="ECO:0000256" key="4">
    <source>
        <dbReference type="ARBA" id="ARBA00023136"/>
    </source>
</evidence>
<keyword evidence="5" id="KW-0256">Endoplasmic reticulum</keyword>
<dbReference type="AlphaFoldDB" id="A0A9P7DL99"/>
<dbReference type="GO" id="GO:0005789">
    <property type="term" value="C:endoplasmic reticulum membrane"/>
    <property type="evidence" value="ECO:0007669"/>
    <property type="project" value="UniProtKB-SubCell"/>
</dbReference>
<keyword evidence="5" id="KW-0808">Transferase</keyword>
<comment type="subcellular location">
    <subcellularLocation>
        <location evidence="5">Endoplasmic reticulum membrane</location>
        <topology evidence="5">Multi-pass membrane protein</topology>
    </subcellularLocation>
    <subcellularLocation>
        <location evidence="1">Membrane</location>
        <topology evidence="1">Multi-pass membrane protein</topology>
    </subcellularLocation>
</comment>
<dbReference type="Pfam" id="PF04140">
    <property type="entry name" value="ICMT"/>
    <property type="match status" value="1"/>
</dbReference>
<reference evidence="7" key="1">
    <citation type="journal article" date="2020" name="New Phytol.">
        <title>Comparative genomics reveals dynamic genome evolution in host specialist ectomycorrhizal fungi.</title>
        <authorList>
            <person name="Lofgren L.A."/>
            <person name="Nguyen N.H."/>
            <person name="Vilgalys R."/>
            <person name="Ruytinx J."/>
            <person name="Liao H.L."/>
            <person name="Branco S."/>
            <person name="Kuo A."/>
            <person name="LaButti K."/>
            <person name="Lipzen A."/>
            <person name="Andreopoulos W."/>
            <person name="Pangilinan J."/>
            <person name="Riley R."/>
            <person name="Hundley H."/>
            <person name="Na H."/>
            <person name="Barry K."/>
            <person name="Grigoriev I.V."/>
            <person name="Stajich J.E."/>
            <person name="Kennedy P.G."/>
        </authorList>
    </citation>
    <scope>NUCLEOTIDE SEQUENCE</scope>
    <source>
        <strain evidence="7">MN1</strain>
    </source>
</reference>
<dbReference type="OrthoDB" id="422086at2759"/>
<keyword evidence="8" id="KW-1185">Reference proteome</keyword>
<dbReference type="GO" id="GO:0004671">
    <property type="term" value="F:protein C-terminal S-isoprenylcysteine carboxyl O-methyltransferase activity"/>
    <property type="evidence" value="ECO:0007669"/>
    <property type="project" value="UniProtKB-EC"/>
</dbReference>
<proteinExistence type="inferred from homology"/>
<evidence type="ECO:0000313" key="7">
    <source>
        <dbReference type="EMBL" id="KAG1797579.1"/>
    </source>
</evidence>
<dbReference type="Gene3D" id="1.20.120.1630">
    <property type="match status" value="1"/>
</dbReference>
<gene>
    <name evidence="7" type="ORF">BJ212DRAFT_1289645</name>
</gene>